<comment type="caution">
    <text evidence="1">The sequence shown here is derived from an EMBL/GenBank/DDBJ whole genome shotgun (WGS) entry which is preliminary data.</text>
</comment>
<keyword evidence="2" id="KW-1185">Reference proteome</keyword>
<name>A0ACC3BB62_9EURO</name>
<sequence length="372" mass="40781">MAIPALSDIAPGSIHDIRPKVESQDLRKHIVDSLSSEHPSLPSLLLWDDKGQHLFDQFCRSPTYYPFHNELQVFRDKAEEITAQIPSGSTLIELGAGCAHKTAVILSTLHRQQKTIHYFAVDVSEKQLAMTVDGLLIMMAGSESISISGLHGTYEDLVPYLTGQGVQADQLSRRPITFLWMGNSITNFDDPSEAAALLADIRMACSQTLGECKAIVSVDICQDANYVADAYNVQIPSLSTFLNNSMAHANRILGVNVFQANEWGLEMVPCVSGMGIDMFYVARQGVCLDLSDNVVIRFRKGCRVHIITSGKWPGSVLGHVAERAGFRIEQGWMCKRGAYGQPYLGVFCFVANSSKGGHAFLCAEAPVDRKKA</sequence>
<dbReference type="EMBL" id="JAOPJF010000010">
    <property type="protein sequence ID" value="KAK1147917.1"/>
    <property type="molecule type" value="Genomic_DNA"/>
</dbReference>
<evidence type="ECO:0000313" key="1">
    <source>
        <dbReference type="EMBL" id="KAK1147917.1"/>
    </source>
</evidence>
<organism evidence="1 2">
    <name type="scientific">Aspergillus melleus</name>
    <dbReference type="NCBI Taxonomy" id="138277"/>
    <lineage>
        <taxon>Eukaryota</taxon>
        <taxon>Fungi</taxon>
        <taxon>Dikarya</taxon>
        <taxon>Ascomycota</taxon>
        <taxon>Pezizomycotina</taxon>
        <taxon>Eurotiomycetes</taxon>
        <taxon>Eurotiomycetidae</taxon>
        <taxon>Eurotiales</taxon>
        <taxon>Aspergillaceae</taxon>
        <taxon>Aspergillus</taxon>
        <taxon>Aspergillus subgen. Circumdati</taxon>
    </lineage>
</organism>
<proteinExistence type="predicted"/>
<evidence type="ECO:0000313" key="2">
    <source>
        <dbReference type="Proteomes" id="UP001177260"/>
    </source>
</evidence>
<accession>A0ACC3BB62</accession>
<dbReference type="Proteomes" id="UP001177260">
    <property type="component" value="Unassembled WGS sequence"/>
</dbReference>
<protein>
    <submittedName>
        <fullName evidence="1">Uncharacterized protein</fullName>
    </submittedName>
</protein>
<reference evidence="1 2" key="1">
    <citation type="journal article" date="2023" name="ACS Omega">
        <title>Identification of the Neoaspergillic Acid Biosynthesis Gene Cluster by Establishing an In Vitro CRISPR-Ribonucleoprotein Genetic System in Aspergillus melleus.</title>
        <authorList>
            <person name="Yuan B."/>
            <person name="Grau M.F."/>
            <person name="Murata R.M."/>
            <person name="Torok T."/>
            <person name="Venkateswaran K."/>
            <person name="Stajich J.E."/>
            <person name="Wang C.C.C."/>
        </authorList>
    </citation>
    <scope>NUCLEOTIDE SEQUENCE [LARGE SCALE GENOMIC DNA]</scope>
    <source>
        <strain evidence="1 2">IMV 1140</strain>
    </source>
</reference>
<gene>
    <name evidence="1" type="ORF">N8T08_000433</name>
</gene>